<proteinExistence type="predicted"/>
<feature type="compositionally biased region" description="Polar residues" evidence="1">
    <location>
        <begin position="415"/>
        <end position="437"/>
    </location>
</feature>
<dbReference type="AlphaFoldDB" id="A0A7R9CJY3"/>
<protein>
    <submittedName>
        <fullName evidence="2">Uncharacterized protein</fullName>
    </submittedName>
</protein>
<reference evidence="2" key="1">
    <citation type="submission" date="2020-11" db="EMBL/GenBank/DDBJ databases">
        <authorList>
            <person name="Tran Van P."/>
        </authorList>
    </citation>
    <scope>NUCLEOTIDE SEQUENCE</scope>
</reference>
<sequence length="690" mass="77531">MCLCLKMVPTLGIIDLHPQKVGVLTQLDDLEMLDDIKPDLVNLTLSDSYLSNFSLDSKLTTTSDECQIKSDENETTVNCKNVLHLASRQSHFASLEDLKQKDCPQQLGLLDNLLETSLTELNSNERLSTPSKICRNHGNPAFKRSPNLKCMLPIQNRMAIETGKSSSLQDLHRLTSSPLLDKCHSVSSVRPIYSPSVSKSKDSGLPLSISRLSLHSTDKSYENVQSKVKEYISNLKEEGRHRKSTQSSVEENICYSSDDWEYSEDIKLDPHELLSTISTLRTELQDKDEMLRNLQDSYSALLMLHAETKNRIDQLRFDTSKHTANSQDSPMQNTRHLGLNTITLNAMKTNSSGYPSNDTSYYTLKKRECNTVFKKSNIMSNTEIDAKEISVFSSSNKEELKLQPLGSKRYEPSKQNESNLLANKQLHISSSNYSLKTPSHKDSWDSKNSASTESSVFSSRHSFNLSETLPKHLFYASEGSDSNMPQSLSEMKKLQTGSDNTNLNSNRLLTLEGLNSTKKNILSPESRLSLDQEELSDCLQCSTEESILKVRKWQKALPQKDTENEVFLPPRVRHTLQIGGSEPLASKCQYCNTSTCESMCEESPQHSSVGRLTMTKEYHAKSSCGSDERSDVKGNSNSLEHSSLRKGKAWNNVLTYLSEVEVCARQMKGRSEAIKRVLLERLAKSASNYS</sequence>
<evidence type="ECO:0000313" key="2">
    <source>
        <dbReference type="EMBL" id="CAD7397540.1"/>
    </source>
</evidence>
<feature type="region of interest" description="Disordered" evidence="1">
    <location>
        <begin position="404"/>
        <end position="451"/>
    </location>
</feature>
<evidence type="ECO:0000256" key="1">
    <source>
        <dbReference type="SAM" id="MobiDB-lite"/>
    </source>
</evidence>
<name>A0A7R9CJY3_TIMPO</name>
<dbReference type="EMBL" id="OD000414">
    <property type="protein sequence ID" value="CAD7397540.1"/>
    <property type="molecule type" value="Genomic_DNA"/>
</dbReference>
<organism evidence="2">
    <name type="scientific">Timema poppense</name>
    <name type="common">Walking stick</name>
    <dbReference type="NCBI Taxonomy" id="170557"/>
    <lineage>
        <taxon>Eukaryota</taxon>
        <taxon>Metazoa</taxon>
        <taxon>Ecdysozoa</taxon>
        <taxon>Arthropoda</taxon>
        <taxon>Hexapoda</taxon>
        <taxon>Insecta</taxon>
        <taxon>Pterygota</taxon>
        <taxon>Neoptera</taxon>
        <taxon>Polyneoptera</taxon>
        <taxon>Phasmatodea</taxon>
        <taxon>Timematodea</taxon>
        <taxon>Timematoidea</taxon>
        <taxon>Timematidae</taxon>
        <taxon>Timema</taxon>
    </lineage>
</organism>
<gene>
    <name evidence="2" type="ORF">TPSB3V08_LOCUS1198</name>
</gene>
<accession>A0A7R9CJY3</accession>